<dbReference type="InterPro" id="IPR013108">
    <property type="entry name" value="Amidohydro_3"/>
</dbReference>
<dbReference type="SUPFAM" id="SSF51556">
    <property type="entry name" value="Metallo-dependent hydrolases"/>
    <property type="match status" value="1"/>
</dbReference>
<reference evidence="3" key="1">
    <citation type="submission" date="2021-04" db="EMBL/GenBank/DDBJ databases">
        <title>Microbacterium tenobrionis sp. nov. and Microbacterium allomyrinae sp. nov., isolated from larvae of Tenobrio molitor and Allomyrina dichotoma, respectively.</title>
        <authorList>
            <person name="Lee S.D."/>
        </authorList>
    </citation>
    <scope>NUCLEOTIDE SEQUENCE</scope>
    <source>
        <strain evidence="3">BWT-G7</strain>
    </source>
</reference>
<dbReference type="Pfam" id="PF07969">
    <property type="entry name" value="Amidohydro_3"/>
    <property type="match status" value="1"/>
</dbReference>
<keyword evidence="4" id="KW-1185">Reference proteome</keyword>
<dbReference type="Proteomes" id="UP001139354">
    <property type="component" value="Unassembled WGS sequence"/>
</dbReference>
<dbReference type="CDD" id="cd01293">
    <property type="entry name" value="Bact_CD"/>
    <property type="match status" value="1"/>
</dbReference>
<gene>
    <name evidence="3" type="ORF">KEC57_13145</name>
</gene>
<feature type="region of interest" description="Disordered" evidence="1">
    <location>
        <begin position="393"/>
        <end position="417"/>
    </location>
</feature>
<evidence type="ECO:0000313" key="3">
    <source>
        <dbReference type="EMBL" id="MCC2033126.1"/>
    </source>
</evidence>
<dbReference type="PANTHER" id="PTHR32027:SF9">
    <property type="entry name" value="BLL3847 PROTEIN"/>
    <property type="match status" value="1"/>
</dbReference>
<organism evidence="3 4">
    <name type="scientific">Microbacterium allomyrinae</name>
    <dbReference type="NCBI Taxonomy" id="2830666"/>
    <lineage>
        <taxon>Bacteria</taxon>
        <taxon>Bacillati</taxon>
        <taxon>Actinomycetota</taxon>
        <taxon>Actinomycetes</taxon>
        <taxon>Micrococcales</taxon>
        <taxon>Microbacteriaceae</taxon>
        <taxon>Microbacterium</taxon>
    </lineage>
</organism>
<feature type="domain" description="Amidohydrolase 3" evidence="2">
    <location>
        <begin position="71"/>
        <end position="388"/>
    </location>
</feature>
<dbReference type="GO" id="GO:0016814">
    <property type="term" value="F:hydrolase activity, acting on carbon-nitrogen (but not peptide) bonds, in cyclic amidines"/>
    <property type="evidence" value="ECO:0007669"/>
    <property type="project" value="TreeGrafter"/>
</dbReference>
<evidence type="ECO:0000313" key="4">
    <source>
        <dbReference type="Proteomes" id="UP001139354"/>
    </source>
</evidence>
<accession>A0A9X1LWS2</accession>
<evidence type="ECO:0000259" key="2">
    <source>
        <dbReference type="Pfam" id="PF07969"/>
    </source>
</evidence>
<comment type="caution">
    <text evidence="3">The sequence shown here is derived from an EMBL/GenBank/DDBJ whole genome shotgun (WGS) entry which is preliminary data.</text>
</comment>
<dbReference type="InterPro" id="IPR052349">
    <property type="entry name" value="Metallo-hydrolase_Enzymes"/>
</dbReference>
<dbReference type="RefSeq" id="WP_229385093.1">
    <property type="nucleotide sequence ID" value="NZ_JAGTTN010000004.1"/>
</dbReference>
<dbReference type="AlphaFoldDB" id="A0A9X1LWS2"/>
<protein>
    <submittedName>
        <fullName evidence="3">Amidohydrolase family protein</fullName>
    </submittedName>
</protein>
<sequence>MSASLVISGARLADGALVDVSISDGMIAQISPTRSHEPGYGEYVHAGGRLLTESLVNGHAHLDKTLMGASWQPHLPGRTVKERVAAERLLRSTVDAPIHVRARRLATDMAAMGVGVVRTHVDIDATLRTSAVQDILALRESLRDVIDVQIVAFPQSGILHEPGAAELLGDALSAGADLVGGLDPAGFDGDAGEHLDVVFGLAERFGSGVDIHLHDLGELGLAQLRDISARATAGGMSGRVVVSHAYTLGTAAIDDVRRVADTLATAGVAIMTNGPVGMTPPVLILREHGVTVFAGSDNIRDAWWPYGTADIVDTARNVAYQSDFRTDEELAVAFDLVTAAAADALGLGRRDIRVGGSADLVLFDAETVAEVVAAPPARLLVLKAGRTVTAAPDLRRSQPVVHHPTTTSSTNPMGVAP</sequence>
<dbReference type="SUPFAM" id="SSF51338">
    <property type="entry name" value="Composite domain of metallo-dependent hydrolases"/>
    <property type="match status" value="1"/>
</dbReference>
<dbReference type="Gene3D" id="3.20.20.140">
    <property type="entry name" value="Metal-dependent hydrolases"/>
    <property type="match status" value="1"/>
</dbReference>
<proteinExistence type="predicted"/>
<dbReference type="Gene3D" id="2.30.40.10">
    <property type="entry name" value="Urease, subunit C, domain 1"/>
    <property type="match status" value="1"/>
</dbReference>
<feature type="compositionally biased region" description="Polar residues" evidence="1">
    <location>
        <begin position="404"/>
        <end position="417"/>
    </location>
</feature>
<dbReference type="InterPro" id="IPR032466">
    <property type="entry name" value="Metal_Hydrolase"/>
</dbReference>
<dbReference type="NCBIfam" id="NF004636">
    <property type="entry name" value="PRK05985.1"/>
    <property type="match status" value="1"/>
</dbReference>
<dbReference type="InterPro" id="IPR011059">
    <property type="entry name" value="Metal-dep_hydrolase_composite"/>
</dbReference>
<evidence type="ECO:0000256" key="1">
    <source>
        <dbReference type="SAM" id="MobiDB-lite"/>
    </source>
</evidence>
<name>A0A9X1LWS2_9MICO</name>
<dbReference type="EMBL" id="JAGTTN010000004">
    <property type="protein sequence ID" value="MCC2033126.1"/>
    <property type="molecule type" value="Genomic_DNA"/>
</dbReference>
<dbReference type="PANTHER" id="PTHR32027">
    <property type="entry name" value="CYTOSINE DEAMINASE"/>
    <property type="match status" value="1"/>
</dbReference>